<evidence type="ECO:0000313" key="10">
    <source>
        <dbReference type="Proteomes" id="UP000316253"/>
    </source>
</evidence>
<gene>
    <name evidence="9" type="ORF">CEO22_263</name>
</gene>
<dbReference type="PANTHER" id="PTHR12532">
    <property type="entry name" value="TRANSLATIONAL ACTIVATOR OF CYTOCHROME C OXIDASE 1"/>
    <property type="match status" value="1"/>
</dbReference>
<name>A0A554JC95_9BACT</name>
<evidence type="ECO:0000259" key="7">
    <source>
        <dbReference type="Pfam" id="PF01709"/>
    </source>
</evidence>
<dbReference type="GO" id="GO:0005829">
    <property type="term" value="C:cytosol"/>
    <property type="evidence" value="ECO:0007669"/>
    <property type="project" value="TreeGrafter"/>
</dbReference>
<accession>A0A554JC95</accession>
<keyword evidence="2 6" id="KW-0963">Cytoplasm</keyword>
<dbReference type="InterPro" id="IPR026564">
    <property type="entry name" value="Transcrip_reg_TACO1-like_dom3"/>
</dbReference>
<keyword evidence="4 6" id="KW-0238">DNA-binding</keyword>
<comment type="subcellular location">
    <subcellularLocation>
        <location evidence="6">Cytoplasm</location>
    </subcellularLocation>
</comment>
<dbReference type="Gene3D" id="3.30.70.980">
    <property type="match status" value="2"/>
</dbReference>
<dbReference type="InterPro" id="IPR029072">
    <property type="entry name" value="YebC-like"/>
</dbReference>
<evidence type="ECO:0000259" key="8">
    <source>
        <dbReference type="Pfam" id="PF20772"/>
    </source>
</evidence>
<dbReference type="NCBIfam" id="TIGR01033">
    <property type="entry name" value="YebC/PmpR family DNA-binding transcriptional regulator"/>
    <property type="match status" value="1"/>
</dbReference>
<dbReference type="InterPro" id="IPR049083">
    <property type="entry name" value="TACO1_YebC_N"/>
</dbReference>
<evidence type="ECO:0000313" key="9">
    <source>
        <dbReference type="EMBL" id="TSC65993.1"/>
    </source>
</evidence>
<dbReference type="NCBIfam" id="NF009044">
    <property type="entry name" value="PRK12378.1"/>
    <property type="match status" value="1"/>
</dbReference>
<reference evidence="9 10" key="1">
    <citation type="submission" date="2017-08" db="EMBL/GenBank/DDBJ databases">
        <title>Mechanisms for carbon and nitrogen cycling indicate functional differentiation within the Candidate Phyla Radiation.</title>
        <authorList>
            <person name="Danczak R.E."/>
            <person name="Johnston M.D."/>
            <person name="Kenah C."/>
            <person name="Slattery M."/>
            <person name="Wrighton K.C."/>
            <person name="Wilkins M.J."/>
        </authorList>
    </citation>
    <scope>NUCLEOTIDE SEQUENCE [LARGE SCALE GENOMIC DNA]</scope>
    <source>
        <strain evidence="9">Gr01-1014_85</strain>
    </source>
</reference>
<organism evidence="9 10">
    <name type="scientific">Candidatus Berkelbacteria bacterium Gr01-1014_85</name>
    <dbReference type="NCBI Taxonomy" id="2017150"/>
    <lineage>
        <taxon>Bacteria</taxon>
        <taxon>Candidatus Berkelbacteria</taxon>
    </lineage>
</organism>
<dbReference type="EMBL" id="VMFD01000019">
    <property type="protein sequence ID" value="TSC65993.1"/>
    <property type="molecule type" value="Genomic_DNA"/>
</dbReference>
<dbReference type="Proteomes" id="UP000316253">
    <property type="component" value="Unassembled WGS sequence"/>
</dbReference>
<dbReference type="InterPro" id="IPR017856">
    <property type="entry name" value="Integrase-like_N"/>
</dbReference>
<dbReference type="FunFam" id="1.10.10.200:FF:000002">
    <property type="entry name" value="Probable transcriptional regulatory protein CLM62_37755"/>
    <property type="match status" value="1"/>
</dbReference>
<dbReference type="GO" id="GO:0006355">
    <property type="term" value="P:regulation of DNA-templated transcription"/>
    <property type="evidence" value="ECO:0007669"/>
    <property type="project" value="UniProtKB-UniRule"/>
</dbReference>
<keyword evidence="5 6" id="KW-0804">Transcription</keyword>
<evidence type="ECO:0000256" key="6">
    <source>
        <dbReference type="HAMAP-Rule" id="MF_00693"/>
    </source>
</evidence>
<proteinExistence type="inferred from homology"/>
<dbReference type="HAMAP" id="MF_00693">
    <property type="entry name" value="Transcrip_reg_TACO1"/>
    <property type="match status" value="1"/>
</dbReference>
<dbReference type="Pfam" id="PF20772">
    <property type="entry name" value="TACO1_YebC_N"/>
    <property type="match status" value="1"/>
</dbReference>
<evidence type="ECO:0000256" key="5">
    <source>
        <dbReference type="ARBA" id="ARBA00023163"/>
    </source>
</evidence>
<dbReference type="Gene3D" id="1.10.10.200">
    <property type="match status" value="1"/>
</dbReference>
<dbReference type="NCBIfam" id="NF001030">
    <property type="entry name" value="PRK00110.1"/>
    <property type="match status" value="1"/>
</dbReference>
<dbReference type="GO" id="GO:0003677">
    <property type="term" value="F:DNA binding"/>
    <property type="evidence" value="ECO:0007669"/>
    <property type="project" value="UniProtKB-UniRule"/>
</dbReference>
<dbReference type="PANTHER" id="PTHR12532:SF6">
    <property type="entry name" value="TRANSCRIPTIONAL REGULATORY PROTEIN YEBC-RELATED"/>
    <property type="match status" value="1"/>
</dbReference>
<evidence type="ECO:0000256" key="3">
    <source>
        <dbReference type="ARBA" id="ARBA00023015"/>
    </source>
</evidence>
<keyword evidence="3 6" id="KW-0805">Transcription regulation</keyword>
<evidence type="ECO:0000256" key="2">
    <source>
        <dbReference type="ARBA" id="ARBA00022490"/>
    </source>
</evidence>
<feature type="domain" description="TACO1/YebC-like second and third" evidence="7">
    <location>
        <begin position="83"/>
        <end position="239"/>
    </location>
</feature>
<evidence type="ECO:0000256" key="1">
    <source>
        <dbReference type="ARBA" id="ARBA00008724"/>
    </source>
</evidence>
<comment type="caution">
    <text evidence="9">The sequence shown here is derived from an EMBL/GenBank/DDBJ whole genome shotgun (WGS) entry which is preliminary data.</text>
</comment>
<dbReference type="Pfam" id="PF01709">
    <property type="entry name" value="Transcrip_reg"/>
    <property type="match status" value="1"/>
</dbReference>
<evidence type="ECO:0000256" key="4">
    <source>
        <dbReference type="ARBA" id="ARBA00023125"/>
    </source>
</evidence>
<dbReference type="AlphaFoldDB" id="A0A554JC95"/>
<dbReference type="InterPro" id="IPR002876">
    <property type="entry name" value="Transcrip_reg_TACO1-like"/>
</dbReference>
<dbReference type="SUPFAM" id="SSF75625">
    <property type="entry name" value="YebC-like"/>
    <property type="match status" value="1"/>
</dbReference>
<dbReference type="InterPro" id="IPR048300">
    <property type="entry name" value="TACO1_YebC-like_2nd/3rd_dom"/>
</dbReference>
<feature type="domain" description="TACO1/YebC-like N-terminal" evidence="8">
    <location>
        <begin position="5"/>
        <end position="76"/>
    </location>
</feature>
<sequence length="242" mass="26228">MSGHSKWASIKHQKGAADAKRGKLFTKLGNAVTIAAKLGGGELSTNPRLALAVEMAKKSNMPKENIDRAIKRGTGELGGAQAEEIIYEGYGHDGAAILIETLTDNRNRTIGEIRATLNKYGGKLAEAGSVAYLFRQAGEIVIEANQADQIEAISLAILETEAEDLAVEDLMIIVTTEPKNLMLVKQQLESQQIEIQNAELVYQPKQTLVLPRPESSQNLIKLIDALENLDDITNVVTNAELV</sequence>
<protein>
    <recommendedName>
        <fullName evidence="6">Probable transcriptional regulatory protein CEO22_263</fullName>
    </recommendedName>
</protein>
<comment type="similarity">
    <text evidence="1 6">Belongs to the TACO1 family.</text>
</comment>